<dbReference type="PANTHER" id="PTHR12304">
    <property type="entry name" value="INOSINE-URIDINE PREFERRING NUCLEOSIDE HYDROLASE"/>
    <property type="match status" value="1"/>
</dbReference>
<keyword evidence="1 4" id="KW-0378">Hydrolase</keyword>
<evidence type="ECO:0000313" key="4">
    <source>
        <dbReference type="EMBL" id="CAA9405640.1"/>
    </source>
</evidence>
<evidence type="ECO:0000259" key="3">
    <source>
        <dbReference type="Pfam" id="PF01156"/>
    </source>
</evidence>
<feature type="domain" description="Inosine/uridine-preferring nucleoside hydrolase" evidence="3">
    <location>
        <begin position="5"/>
        <end position="297"/>
    </location>
</feature>
<dbReference type="AlphaFoldDB" id="A0A6J4PBM8"/>
<keyword evidence="2 4" id="KW-0326">Glycosidase</keyword>
<dbReference type="GO" id="GO:0006152">
    <property type="term" value="P:purine nucleoside catabolic process"/>
    <property type="evidence" value="ECO:0007669"/>
    <property type="project" value="TreeGrafter"/>
</dbReference>
<proteinExistence type="predicted"/>
<dbReference type="InterPro" id="IPR001910">
    <property type="entry name" value="Inosine/uridine_hydrolase_dom"/>
</dbReference>
<dbReference type="GO" id="GO:0005829">
    <property type="term" value="C:cytosol"/>
    <property type="evidence" value="ECO:0007669"/>
    <property type="project" value="TreeGrafter"/>
</dbReference>
<name>A0A6J4PBM8_9ACTN</name>
<sequence length="307" mass="32432">MALVVHVDTDIGGDPDDLCALAMLLGWAGVELAGVTTSTDEDGVRAGMASYALGLSGRGAVPVAAGTAGSLGGLRVRPGFPDLSLHWPEPIHPEPSPPGAALDLLAKNATAGATIVCIGPWTNLALLETARPGLLASTRVVVMCGYVRPPRPGLGQWTPEMDYNVQQDTVAARVVWERCAPVLVPLTAGLEARLRAAHLARLEGGGDLSRLVARQGELQGVEEGMGRTGRKHPGLPDDLLNFHYDPLACAVAVGWDGARVEERRLRAREKDGVLTFPEEPGGRKTRVVTDVDGPRFEEDWLQAVAST</sequence>
<dbReference type="InterPro" id="IPR036452">
    <property type="entry name" value="Ribo_hydro-like"/>
</dbReference>
<dbReference type="Pfam" id="PF01156">
    <property type="entry name" value="IU_nuc_hydro"/>
    <property type="match status" value="1"/>
</dbReference>
<dbReference type="EC" id="3.2.2.1" evidence="4"/>
<protein>
    <submittedName>
        <fullName evidence="4">Inosine-uridine preferring nucleoside hydrolase</fullName>
        <ecNumber evidence="4">3.2.2.1</ecNumber>
    </submittedName>
</protein>
<dbReference type="EMBL" id="CADCUW010000188">
    <property type="protein sequence ID" value="CAA9405640.1"/>
    <property type="molecule type" value="Genomic_DNA"/>
</dbReference>
<organism evidence="4">
    <name type="scientific">uncultured Rubrobacteraceae bacterium</name>
    <dbReference type="NCBI Taxonomy" id="349277"/>
    <lineage>
        <taxon>Bacteria</taxon>
        <taxon>Bacillati</taxon>
        <taxon>Actinomycetota</taxon>
        <taxon>Rubrobacteria</taxon>
        <taxon>Rubrobacterales</taxon>
        <taxon>Rubrobacteraceae</taxon>
        <taxon>environmental samples</taxon>
    </lineage>
</organism>
<accession>A0A6J4PBM8</accession>
<evidence type="ECO:0000256" key="2">
    <source>
        <dbReference type="ARBA" id="ARBA00023295"/>
    </source>
</evidence>
<dbReference type="SUPFAM" id="SSF53590">
    <property type="entry name" value="Nucleoside hydrolase"/>
    <property type="match status" value="1"/>
</dbReference>
<dbReference type="Gene3D" id="3.90.245.10">
    <property type="entry name" value="Ribonucleoside hydrolase-like"/>
    <property type="match status" value="1"/>
</dbReference>
<reference evidence="4" key="1">
    <citation type="submission" date="2020-02" db="EMBL/GenBank/DDBJ databases">
        <authorList>
            <person name="Meier V. D."/>
        </authorList>
    </citation>
    <scope>NUCLEOTIDE SEQUENCE</scope>
    <source>
        <strain evidence="4">AVDCRST_MAG01</strain>
    </source>
</reference>
<evidence type="ECO:0000256" key="1">
    <source>
        <dbReference type="ARBA" id="ARBA00022801"/>
    </source>
</evidence>
<dbReference type="GO" id="GO:0008477">
    <property type="term" value="F:purine nucleosidase activity"/>
    <property type="evidence" value="ECO:0007669"/>
    <property type="project" value="UniProtKB-EC"/>
</dbReference>
<gene>
    <name evidence="4" type="ORF">AVDCRST_MAG01-01-1325</name>
</gene>
<dbReference type="InterPro" id="IPR023186">
    <property type="entry name" value="IUNH"/>
</dbReference>
<dbReference type="PANTHER" id="PTHR12304:SF4">
    <property type="entry name" value="URIDINE NUCLEOSIDASE"/>
    <property type="match status" value="1"/>
</dbReference>